<reference evidence="1 2" key="1">
    <citation type="submission" date="2016-03" db="EMBL/GenBank/DDBJ databases">
        <title>Whole genome sequencing of Grifola frondosa 9006-11.</title>
        <authorList>
            <person name="Min B."/>
            <person name="Park H."/>
            <person name="Kim J.-G."/>
            <person name="Cho H."/>
            <person name="Oh Y.-L."/>
            <person name="Kong W.-S."/>
            <person name="Choi I.-G."/>
        </authorList>
    </citation>
    <scope>NUCLEOTIDE SEQUENCE [LARGE SCALE GENOMIC DNA]</scope>
    <source>
        <strain evidence="1 2">9006-11</strain>
    </source>
</reference>
<feature type="non-terminal residue" evidence="1">
    <location>
        <position position="1"/>
    </location>
</feature>
<dbReference type="Proteomes" id="UP000092993">
    <property type="component" value="Unassembled WGS sequence"/>
</dbReference>
<dbReference type="OrthoDB" id="3215905at2759"/>
<proteinExistence type="predicted"/>
<dbReference type="AlphaFoldDB" id="A0A1C7LSU2"/>
<keyword evidence="2" id="KW-1185">Reference proteome</keyword>
<name>A0A1C7LSU2_GRIFR</name>
<accession>A0A1C7LSU2</accession>
<organism evidence="1 2">
    <name type="scientific">Grifola frondosa</name>
    <name type="common">Maitake</name>
    <name type="synonym">Polyporus frondosus</name>
    <dbReference type="NCBI Taxonomy" id="5627"/>
    <lineage>
        <taxon>Eukaryota</taxon>
        <taxon>Fungi</taxon>
        <taxon>Dikarya</taxon>
        <taxon>Basidiomycota</taxon>
        <taxon>Agaricomycotina</taxon>
        <taxon>Agaricomycetes</taxon>
        <taxon>Polyporales</taxon>
        <taxon>Grifolaceae</taxon>
        <taxon>Grifola</taxon>
    </lineage>
</organism>
<dbReference type="EMBL" id="LUGG01000023">
    <property type="protein sequence ID" value="OBZ67803.1"/>
    <property type="molecule type" value="Genomic_DNA"/>
</dbReference>
<sequence>VVLALLKDYQITDVDIDFCESFYTREVGPQLHKPVDDLDPLVDVISPLTPALGLPISTRARPDAQGTMALYLAEGGGKDRLLGLSCRHILIGSEEANIDYVCHRSRPPRDVLLLGRRAFTNFVDSIKREKDNDAADVAKAEASRIKTEGLLDEAEKAMEELGGLLDQVKEWKKINNRVIGHILRSPPIGLGIRTKMKPDEFTVKCFPAETPTGSSNIP</sequence>
<evidence type="ECO:0000313" key="2">
    <source>
        <dbReference type="Proteomes" id="UP000092993"/>
    </source>
</evidence>
<comment type="caution">
    <text evidence="1">The sequence shown here is derived from an EMBL/GenBank/DDBJ whole genome shotgun (WGS) entry which is preliminary data.</text>
</comment>
<protein>
    <submittedName>
        <fullName evidence="1">Uncharacterized protein</fullName>
    </submittedName>
</protein>
<evidence type="ECO:0000313" key="1">
    <source>
        <dbReference type="EMBL" id="OBZ67803.1"/>
    </source>
</evidence>
<gene>
    <name evidence="1" type="ORF">A0H81_12435</name>
</gene>